<evidence type="ECO:0000313" key="2">
    <source>
        <dbReference type="Proteomes" id="UP000008983"/>
    </source>
</evidence>
<protein>
    <submittedName>
        <fullName evidence="1">Uncharacterized protein</fullName>
    </submittedName>
</protein>
<organism evidence="1 2">
    <name type="scientific">Ichthyophthirius multifiliis</name>
    <name type="common">White spot disease agent</name>
    <name type="synonym">Ich</name>
    <dbReference type="NCBI Taxonomy" id="5932"/>
    <lineage>
        <taxon>Eukaryota</taxon>
        <taxon>Sar</taxon>
        <taxon>Alveolata</taxon>
        <taxon>Ciliophora</taxon>
        <taxon>Intramacronucleata</taxon>
        <taxon>Oligohymenophorea</taxon>
        <taxon>Hymenostomatida</taxon>
        <taxon>Ophryoglenina</taxon>
        <taxon>Ichthyophthirius</taxon>
    </lineage>
</organism>
<gene>
    <name evidence="1" type="ORF">IMG5_076190</name>
</gene>
<dbReference type="EMBL" id="GL983617">
    <property type="protein sequence ID" value="EGR32589.1"/>
    <property type="molecule type" value="Genomic_DNA"/>
</dbReference>
<evidence type="ECO:0000313" key="1">
    <source>
        <dbReference type="EMBL" id="EGR32589.1"/>
    </source>
</evidence>
<dbReference type="GeneID" id="14908787"/>
<dbReference type="STRING" id="857967.G0QQ88"/>
<proteinExistence type="predicted"/>
<keyword evidence="2" id="KW-1185">Reference proteome</keyword>
<reference evidence="1 2" key="1">
    <citation type="submission" date="2011-07" db="EMBL/GenBank/DDBJ databases">
        <authorList>
            <person name="Coyne R."/>
            <person name="Brami D."/>
            <person name="Johnson J."/>
            <person name="Hostetler J."/>
            <person name="Hannick L."/>
            <person name="Clark T."/>
            <person name="Cassidy-Hanley D."/>
            <person name="Inman J."/>
        </authorList>
    </citation>
    <scope>NUCLEOTIDE SEQUENCE [LARGE SCALE GENOMIC DNA]</scope>
    <source>
        <strain evidence="1 2">G5</strain>
    </source>
</reference>
<dbReference type="OrthoDB" id="311468at2759"/>
<dbReference type="Proteomes" id="UP000008983">
    <property type="component" value="Unassembled WGS sequence"/>
</dbReference>
<accession>G0QQ88</accession>
<dbReference type="eggNOG" id="ENOG502RY1S">
    <property type="taxonomic scope" value="Eukaryota"/>
</dbReference>
<dbReference type="RefSeq" id="XP_004036575.1">
    <property type="nucleotide sequence ID" value="XM_004036527.1"/>
</dbReference>
<dbReference type="InParanoid" id="G0QQ88"/>
<name>G0QQ88_ICHMU</name>
<sequence length="199" mass="23435">MLQKNQLIKQKLEVQQIKEAEQLLRTDQDRTPKQDIPNIITYEPEDGIGKILTSQATVHGDKTKFTQQVKKGDFIILMHPQSLANEERKIACVMSDRSILLSQAFSSDIMSYTQYQIRKQDEIQQEEESIEHKYLQKFQILNKKISKDNNNSNKVKLEYRQKKGMWGYKNVVDEVSDNVTKEQLLDLRAKKNRDKFCWI</sequence>
<dbReference type="AlphaFoldDB" id="G0QQ88"/>
<dbReference type="OMA" id="AHIGVEY"/>